<comment type="subcellular location">
    <subcellularLocation>
        <location evidence="1">Cell membrane</location>
        <topology evidence="1">Multi-pass membrane protein</topology>
    </subcellularLocation>
</comment>
<dbReference type="EMBL" id="LS423452">
    <property type="protein sequence ID" value="SPS05807.1"/>
    <property type="molecule type" value="Genomic_DNA"/>
</dbReference>
<feature type="transmembrane region" description="Helical" evidence="8">
    <location>
        <begin position="928"/>
        <end position="947"/>
    </location>
</feature>
<dbReference type="NCBIfam" id="TIGR00914">
    <property type="entry name" value="2A0601"/>
    <property type="match status" value="1"/>
</dbReference>
<keyword evidence="6 8" id="KW-1133">Transmembrane helix</keyword>
<gene>
    <name evidence="9" type="primary">czcA</name>
    <name evidence="9" type="ORF">NITFAB_1397</name>
</gene>
<dbReference type="InterPro" id="IPR004763">
    <property type="entry name" value="CusA-like"/>
</dbReference>
<dbReference type="Pfam" id="PF00873">
    <property type="entry name" value="ACR_tran"/>
    <property type="match status" value="1"/>
</dbReference>
<evidence type="ECO:0000256" key="5">
    <source>
        <dbReference type="ARBA" id="ARBA00022692"/>
    </source>
</evidence>
<feature type="transmembrane region" description="Helical" evidence="8">
    <location>
        <begin position="368"/>
        <end position="387"/>
    </location>
</feature>
<dbReference type="Gene3D" id="3.30.70.1320">
    <property type="entry name" value="Multidrug efflux transporter AcrB pore domain like"/>
    <property type="match status" value="1"/>
</dbReference>
<dbReference type="Gene3D" id="1.20.1640.10">
    <property type="entry name" value="Multidrug efflux transporter AcrB transmembrane domain"/>
    <property type="match status" value="2"/>
</dbReference>
<sequence length="1065" mass="116770">MFEKILRFAIDQRWLVLAVTLGMAALGVFSYQNLPIDAVPDVTNVQVQINTSAPGYSPLESEQRITFPLEISMAGLPNLQQTRSLSRYGLSQITVVFKDGTDIYFARQLVNERIQQAKGRLPAGIEPVMGPISTGLGEIFMWTVDALEGARKADGTPYTPTDLREIQDWIIKPQMRNVPGVAEINSIGGYVKEFQVAPFPDKLVAYNLTLQDVVTALERNNHNIGAGYIERRGEQYLIRAPGQVATIEDIGNIIVRSQQGVPIRIREVAEVGIGKELRNGAATGDGHELVLSTVYMLIGQNGRTVSQDVSKQLEEINRSLPEGVTAKEVYNRTILIDKAIYTVKTNLLEGALLVVAILFAFLGNLRAALITAMIIPLSILFTFTGMVTNKVSANLMSLGALDFGIIIDGAVVTVENCIRRLAHAQAAAGRRLTRDERFHEVFLASRESRRPILYGQLIIMVVYLPIFALTGVEGKMFHPMAFTVMAALLGAMILSITFIPAAVAALIGDQFSESENRLTVLARRGYQPMLDFVMRNKPLVLTTAVVVVFLCGLLATRMGSEFVPNLDEGDIALHALRIPGTSLSQAILMQEELERTIKKFPEIERVFAKMGTAEIATDPMPPSVADNFIIMKPRQDWPDPGRSQASLIEAIRKEIIKIPGNNYEFSQPIQMRFNELLSGVRSDVAVKVFGDDMNTMNQAAQRISEVLAKIPGAMDVRVEQTTGLPVLTIQIDREKSARFGVNVRDVQDAIAIAMGGQKAGVLFHGDRRFDIVVRLPEHLRSNLETLRQLPVPIAGNKTGNPLPSGYFQMGTVEHFGDIARPVSNFIQLSDIATIEMAPGPNQISRENGKRRVVVTANVRGRDIGSFVAEAEQTIRGKVPLPAGYWMTWGGTFEQMQSAKERLQIVVPIVLLLVFMLLYTTFRNMKDGLLVFTGVPFALTGGILALWLRDIPLSISATIGFIALSGIAVLNGLVMIACIRSLRDQGINLEAAIREGTLTRLRPVLMTAMLASLGFLPMAIAMGTGAEVQRPLATVVIGGILSSTALTLLVLPILYQLAHRKDSIQH</sequence>
<keyword evidence="3" id="KW-0813">Transport</keyword>
<dbReference type="PANTHER" id="PTHR32063">
    <property type="match status" value="1"/>
</dbReference>
<evidence type="ECO:0000256" key="2">
    <source>
        <dbReference type="ARBA" id="ARBA00010942"/>
    </source>
</evidence>
<dbReference type="GO" id="GO:0042910">
    <property type="term" value="F:xenobiotic transmembrane transporter activity"/>
    <property type="evidence" value="ECO:0007669"/>
    <property type="project" value="TreeGrafter"/>
</dbReference>
<feature type="transmembrane region" description="Helical" evidence="8">
    <location>
        <begin position="1003"/>
        <end position="1025"/>
    </location>
</feature>
<dbReference type="PANTHER" id="PTHR32063:SF24">
    <property type="entry name" value="CATION EFFLUX SYSTEM (ACRB_ACRD_ACRF FAMILY)"/>
    <property type="match status" value="1"/>
</dbReference>
<feature type="transmembrane region" description="Helical" evidence="8">
    <location>
        <begin position="339"/>
        <end position="361"/>
    </location>
</feature>
<comment type="similarity">
    <text evidence="2">Belongs to the resistance-nodulation-cell division (RND) (TC 2.A.6) family.</text>
</comment>
<protein>
    <submittedName>
        <fullName evidence="9">Cobalt-zinc-cadmium resistance protein CzcA (Cation efflux system protein CzcA)</fullName>
    </submittedName>
</protein>
<name>A0A2X0QWA7_9PROT</name>
<dbReference type="GO" id="GO:0005886">
    <property type="term" value="C:plasma membrane"/>
    <property type="evidence" value="ECO:0007669"/>
    <property type="project" value="UniProtKB-SubCell"/>
</dbReference>
<evidence type="ECO:0000256" key="6">
    <source>
        <dbReference type="ARBA" id="ARBA00022989"/>
    </source>
</evidence>
<evidence type="ECO:0000256" key="8">
    <source>
        <dbReference type="SAM" id="Phobius"/>
    </source>
</evidence>
<dbReference type="InterPro" id="IPR001036">
    <property type="entry name" value="Acrflvin-R"/>
</dbReference>
<keyword evidence="7 8" id="KW-0472">Membrane</keyword>
<dbReference type="Gene3D" id="3.30.70.1440">
    <property type="entry name" value="Multidrug efflux transporter AcrB pore domain"/>
    <property type="match status" value="1"/>
</dbReference>
<dbReference type="Gene3D" id="3.30.2090.10">
    <property type="entry name" value="Multidrug efflux transporter AcrB TolC docking domain, DN and DC subdomains"/>
    <property type="match status" value="2"/>
</dbReference>
<feature type="transmembrane region" description="Helical" evidence="8">
    <location>
        <begin position="902"/>
        <end position="921"/>
    </location>
</feature>
<proteinExistence type="inferred from homology"/>
<keyword evidence="5 8" id="KW-0812">Transmembrane</keyword>
<dbReference type="InterPro" id="IPR027463">
    <property type="entry name" value="AcrB_DN_DC_subdom"/>
</dbReference>
<feature type="transmembrane region" description="Helical" evidence="8">
    <location>
        <begin position="484"/>
        <end position="507"/>
    </location>
</feature>
<dbReference type="SUPFAM" id="SSF82714">
    <property type="entry name" value="Multidrug efflux transporter AcrB TolC docking domain, DN and DC subdomains"/>
    <property type="match status" value="2"/>
</dbReference>
<evidence type="ECO:0000256" key="4">
    <source>
        <dbReference type="ARBA" id="ARBA00022475"/>
    </source>
</evidence>
<dbReference type="AlphaFoldDB" id="A0A2X0QWA7"/>
<dbReference type="PRINTS" id="PR00702">
    <property type="entry name" value="ACRIFLAVINRP"/>
</dbReference>
<dbReference type="Gene3D" id="3.30.70.1430">
    <property type="entry name" value="Multidrug efflux transporter AcrB pore domain"/>
    <property type="match status" value="2"/>
</dbReference>
<feature type="transmembrane region" description="Helical" evidence="8">
    <location>
        <begin position="452"/>
        <end position="472"/>
    </location>
</feature>
<evidence type="ECO:0000256" key="7">
    <source>
        <dbReference type="ARBA" id="ARBA00023136"/>
    </source>
</evidence>
<dbReference type="SUPFAM" id="SSF82693">
    <property type="entry name" value="Multidrug efflux transporter AcrB pore domain, PN1, PN2, PC1 and PC2 subdomains"/>
    <property type="match status" value="3"/>
</dbReference>
<feature type="transmembrane region" description="Helical" evidence="8">
    <location>
        <begin position="1031"/>
        <end position="1054"/>
    </location>
</feature>
<dbReference type="GO" id="GO:0008324">
    <property type="term" value="F:monoatomic cation transmembrane transporter activity"/>
    <property type="evidence" value="ECO:0007669"/>
    <property type="project" value="InterPro"/>
</dbReference>
<evidence type="ECO:0000313" key="9">
    <source>
        <dbReference type="EMBL" id="SPS05807.1"/>
    </source>
</evidence>
<feature type="transmembrane region" description="Helical" evidence="8">
    <location>
        <begin position="953"/>
        <end position="978"/>
    </location>
</feature>
<evidence type="ECO:0000256" key="1">
    <source>
        <dbReference type="ARBA" id="ARBA00004651"/>
    </source>
</evidence>
<keyword evidence="4" id="KW-1003">Cell membrane</keyword>
<dbReference type="SUPFAM" id="SSF82866">
    <property type="entry name" value="Multidrug efflux transporter AcrB transmembrane domain"/>
    <property type="match status" value="2"/>
</dbReference>
<evidence type="ECO:0000256" key="3">
    <source>
        <dbReference type="ARBA" id="ARBA00022448"/>
    </source>
</evidence>
<feature type="transmembrane region" description="Helical" evidence="8">
    <location>
        <begin position="539"/>
        <end position="556"/>
    </location>
</feature>
<reference evidence="9" key="1">
    <citation type="submission" date="2018-05" db="EMBL/GenBank/DDBJ databases">
        <authorList>
            <person name="Lanie J.A."/>
            <person name="Ng W.-L."/>
            <person name="Kazmierczak K.M."/>
            <person name="Andrzejewski T.M."/>
            <person name="Davidsen T.M."/>
            <person name="Wayne K.J."/>
            <person name="Tettelin H."/>
            <person name="Glass J.I."/>
            <person name="Rusch D."/>
            <person name="Podicherti R."/>
            <person name="Tsui H.-C.T."/>
            <person name="Winkler M.E."/>
        </authorList>
    </citation>
    <scope>NUCLEOTIDE SEQUENCE</scope>
    <source>
        <strain evidence="9">KNB</strain>
    </source>
</reference>
<accession>A0A2X0QWA7</accession>
<organism evidence="9">
    <name type="scientific">Candidatus Nitrotoga fabula</name>
    <dbReference type="NCBI Taxonomy" id="2182327"/>
    <lineage>
        <taxon>Bacteria</taxon>
        <taxon>Pseudomonadati</taxon>
        <taxon>Pseudomonadota</taxon>
        <taxon>Betaproteobacteria</taxon>
        <taxon>Nitrosomonadales</taxon>
        <taxon>Gallionellaceae</taxon>
        <taxon>Candidatus Nitrotoga</taxon>
    </lineage>
</organism>